<dbReference type="GO" id="GO:0004672">
    <property type="term" value="F:protein kinase activity"/>
    <property type="evidence" value="ECO:0007669"/>
    <property type="project" value="InterPro"/>
</dbReference>
<dbReference type="GO" id="GO:0005524">
    <property type="term" value="F:ATP binding"/>
    <property type="evidence" value="ECO:0007669"/>
    <property type="project" value="InterPro"/>
</dbReference>
<keyword evidence="1" id="KW-0472">Membrane</keyword>
<dbReference type="Gene3D" id="1.10.510.10">
    <property type="entry name" value="Transferase(Phosphotransferase) domain 1"/>
    <property type="match status" value="1"/>
</dbReference>
<protein>
    <submittedName>
        <fullName evidence="3">Protein kinase domain protein</fullName>
    </submittedName>
</protein>
<dbReference type="InterPro" id="IPR011990">
    <property type="entry name" value="TPR-like_helical_dom_sf"/>
</dbReference>
<keyword evidence="1" id="KW-0812">Transmembrane</keyword>
<accession>A0A518EMF9</accession>
<keyword evidence="3" id="KW-0418">Kinase</keyword>
<reference evidence="3 4" key="1">
    <citation type="submission" date="2019-02" db="EMBL/GenBank/DDBJ databases">
        <title>Deep-cultivation of Planctomycetes and their phenomic and genomic characterization uncovers novel biology.</title>
        <authorList>
            <person name="Wiegand S."/>
            <person name="Jogler M."/>
            <person name="Boedeker C."/>
            <person name="Pinto D."/>
            <person name="Vollmers J."/>
            <person name="Rivas-Marin E."/>
            <person name="Kohn T."/>
            <person name="Peeters S.H."/>
            <person name="Heuer A."/>
            <person name="Rast P."/>
            <person name="Oberbeckmann S."/>
            <person name="Bunk B."/>
            <person name="Jeske O."/>
            <person name="Meyerdierks A."/>
            <person name="Storesund J.E."/>
            <person name="Kallscheuer N."/>
            <person name="Luecker S."/>
            <person name="Lage O.M."/>
            <person name="Pohl T."/>
            <person name="Merkel B.J."/>
            <person name="Hornburger P."/>
            <person name="Mueller R.-W."/>
            <person name="Bruemmer F."/>
            <person name="Labrenz M."/>
            <person name="Spormann A.M."/>
            <person name="Op den Camp H."/>
            <person name="Overmann J."/>
            <person name="Amann R."/>
            <person name="Jetten M.S.M."/>
            <person name="Mascher T."/>
            <person name="Medema M.H."/>
            <person name="Devos D.P."/>
            <person name="Kaster A.-K."/>
            <person name="Ovreas L."/>
            <person name="Rohde M."/>
            <person name="Galperin M.Y."/>
            <person name="Jogler C."/>
        </authorList>
    </citation>
    <scope>NUCLEOTIDE SEQUENCE [LARGE SCALE GENOMIC DNA]</scope>
    <source>
        <strain evidence="3 4">Poly30</strain>
    </source>
</reference>
<proteinExistence type="predicted"/>
<organism evidence="3 4">
    <name type="scientific">Saltatorellus ferox</name>
    <dbReference type="NCBI Taxonomy" id="2528018"/>
    <lineage>
        <taxon>Bacteria</taxon>
        <taxon>Pseudomonadati</taxon>
        <taxon>Planctomycetota</taxon>
        <taxon>Planctomycetia</taxon>
        <taxon>Planctomycetia incertae sedis</taxon>
        <taxon>Saltatorellus</taxon>
    </lineage>
</organism>
<evidence type="ECO:0000256" key="1">
    <source>
        <dbReference type="SAM" id="Phobius"/>
    </source>
</evidence>
<dbReference type="InterPro" id="IPR000719">
    <property type="entry name" value="Prot_kinase_dom"/>
</dbReference>
<evidence type="ECO:0000259" key="2">
    <source>
        <dbReference type="PROSITE" id="PS50011"/>
    </source>
</evidence>
<dbReference type="InterPro" id="IPR011009">
    <property type="entry name" value="Kinase-like_dom_sf"/>
</dbReference>
<keyword evidence="1" id="KW-1133">Transmembrane helix</keyword>
<dbReference type="SUPFAM" id="SSF56112">
    <property type="entry name" value="Protein kinase-like (PK-like)"/>
    <property type="match status" value="1"/>
</dbReference>
<dbReference type="Proteomes" id="UP000320390">
    <property type="component" value="Chromosome"/>
</dbReference>
<name>A0A518EMF9_9BACT</name>
<dbReference type="AlphaFoldDB" id="A0A518EMF9"/>
<sequence>MNTGTDAPNLDDAIREGLSRKEARRLALRTAEAIAAMHARGEVHGDLTPRSILLARAGGVSIVAAGAPQPALYRMRYVSPEAARREAPGPGADVFALSLIIRELIEGIPARRGTGDELAMEAIDGRVSVPHGLEGELVSLAALAASPHPENRPKASAFAAALKGQSQFKGFSRQDWLIIGAAVAAIVMLAIMLRESTRERARSTQQFEDARAAFEGFLGGIYPELDRVEVIAPLAEAGKRALASMETMLEEERGPRDRLLLARTLLWNGEAERVQGNDAEAKALFERAVERAEALDDPNEAAVILLAAETALGDLAVGRREFVPAARHYSSAIAVGQTQLKERPGSKETRIAFARALMGYGELRMSSGPSSAEQARGYFARARGVLADESLNGEVVDRDALEIQVRLNRLEANIAVLEGNPVLAIQKLRQHVAGAEQLVEMDPGRPHLRQALAQGASVLGNLERTTGRLTDAAESQRKAVEGWRLLRAMEPSEIRWRRQWARSTRDLASLLADIGEWQEAALLHDTSLADMSMLLDTGQLPATADLELGEQLLDSAEGLHAAGDLQAARQRIQEARGRIGPVVSSVRSENLWRRLKARADVIGAELALSEGNFQAAETLALKFLKEVEALSAEGRERSVRLERARALLVTSAVRAMKGEAEIAKSARERALGIADELIREDPGFVPAYVLQARTLFFLGEDAMAAEVLAKLEDMGYRGLDLGSVRAATAALRD</sequence>
<feature type="transmembrane region" description="Helical" evidence="1">
    <location>
        <begin position="176"/>
        <end position="193"/>
    </location>
</feature>
<keyword evidence="3" id="KW-0808">Transferase</keyword>
<dbReference type="EMBL" id="CP036434">
    <property type="protein sequence ID" value="QDV05278.1"/>
    <property type="molecule type" value="Genomic_DNA"/>
</dbReference>
<dbReference type="PROSITE" id="PS50011">
    <property type="entry name" value="PROTEIN_KINASE_DOM"/>
    <property type="match status" value="1"/>
</dbReference>
<gene>
    <name evidence="3" type="ORF">Poly30_07740</name>
</gene>
<dbReference type="Gene3D" id="1.25.40.10">
    <property type="entry name" value="Tetratricopeptide repeat domain"/>
    <property type="match status" value="2"/>
</dbReference>
<keyword evidence="4" id="KW-1185">Reference proteome</keyword>
<feature type="domain" description="Protein kinase" evidence="2">
    <location>
        <begin position="1"/>
        <end position="177"/>
    </location>
</feature>
<evidence type="ECO:0000313" key="4">
    <source>
        <dbReference type="Proteomes" id="UP000320390"/>
    </source>
</evidence>
<evidence type="ECO:0000313" key="3">
    <source>
        <dbReference type="EMBL" id="QDV05278.1"/>
    </source>
</evidence>